<gene>
    <name evidence="1" type="ORF">LCGC14_0999950</name>
</gene>
<organism evidence="1">
    <name type="scientific">marine sediment metagenome</name>
    <dbReference type="NCBI Taxonomy" id="412755"/>
    <lineage>
        <taxon>unclassified sequences</taxon>
        <taxon>metagenomes</taxon>
        <taxon>ecological metagenomes</taxon>
    </lineage>
</organism>
<comment type="caution">
    <text evidence="1">The sequence shown here is derived from an EMBL/GenBank/DDBJ whole genome shotgun (WGS) entry which is preliminary data.</text>
</comment>
<dbReference type="AlphaFoldDB" id="A0A0F9N831"/>
<sequence>MVIMIKLEQNYLCLECDKEFKNELKLAVCPECLKKEIENYKKGIPPKYVTVSLFLKKNKA</sequence>
<evidence type="ECO:0000313" key="1">
    <source>
        <dbReference type="EMBL" id="KKN14059.1"/>
    </source>
</evidence>
<protein>
    <submittedName>
        <fullName evidence="1">Uncharacterized protein</fullName>
    </submittedName>
</protein>
<reference evidence="1" key="1">
    <citation type="journal article" date="2015" name="Nature">
        <title>Complex archaea that bridge the gap between prokaryotes and eukaryotes.</title>
        <authorList>
            <person name="Spang A."/>
            <person name="Saw J.H."/>
            <person name="Jorgensen S.L."/>
            <person name="Zaremba-Niedzwiedzka K."/>
            <person name="Martijn J."/>
            <person name="Lind A.E."/>
            <person name="van Eijk R."/>
            <person name="Schleper C."/>
            <person name="Guy L."/>
            <person name="Ettema T.J."/>
        </authorList>
    </citation>
    <scope>NUCLEOTIDE SEQUENCE</scope>
</reference>
<dbReference type="EMBL" id="LAZR01003856">
    <property type="protein sequence ID" value="KKN14059.1"/>
    <property type="molecule type" value="Genomic_DNA"/>
</dbReference>
<name>A0A0F9N831_9ZZZZ</name>
<proteinExistence type="predicted"/>
<accession>A0A0F9N831</accession>